<dbReference type="GO" id="GO:0042274">
    <property type="term" value="P:ribosomal small subunit biogenesis"/>
    <property type="evidence" value="ECO:0007669"/>
    <property type="project" value="TreeGrafter"/>
</dbReference>
<keyword evidence="2" id="KW-0699">rRNA-binding</keyword>
<dbReference type="PROSITE" id="PS00632">
    <property type="entry name" value="RIBOSOMAL_S4"/>
    <property type="match status" value="1"/>
</dbReference>
<dbReference type="AlphaFoldDB" id="A0A0W8E696"/>
<name>A0A0W8E696_9ZZZZ</name>
<feature type="domain" description="Small ribosomal subunit protein uS4 N-terminal" evidence="7">
    <location>
        <begin position="3"/>
        <end position="98"/>
    </location>
</feature>
<dbReference type="HAMAP" id="MF_01306_B">
    <property type="entry name" value="Ribosomal_uS4_B"/>
    <property type="match status" value="1"/>
</dbReference>
<protein>
    <submittedName>
        <fullName evidence="8">Ssu ribosomal protein s4p (S9e)</fullName>
    </submittedName>
</protein>
<dbReference type="InterPro" id="IPR036986">
    <property type="entry name" value="S4_RNA-bd_sf"/>
</dbReference>
<evidence type="ECO:0000259" key="7">
    <source>
        <dbReference type="SMART" id="SM01390"/>
    </source>
</evidence>
<organism evidence="8">
    <name type="scientific">hydrocarbon metagenome</name>
    <dbReference type="NCBI Taxonomy" id="938273"/>
    <lineage>
        <taxon>unclassified sequences</taxon>
        <taxon>metagenomes</taxon>
        <taxon>ecological metagenomes</taxon>
    </lineage>
</organism>
<dbReference type="InterPro" id="IPR002942">
    <property type="entry name" value="S4_RNA-bd"/>
</dbReference>
<dbReference type="EMBL" id="LNQE01001856">
    <property type="protein sequence ID" value="KUG04167.1"/>
    <property type="molecule type" value="Genomic_DNA"/>
</dbReference>
<dbReference type="CDD" id="cd00165">
    <property type="entry name" value="S4"/>
    <property type="match status" value="1"/>
</dbReference>
<evidence type="ECO:0000256" key="5">
    <source>
        <dbReference type="ARBA" id="ARBA00023274"/>
    </source>
</evidence>
<evidence type="ECO:0000313" key="8">
    <source>
        <dbReference type="EMBL" id="KUG04167.1"/>
    </source>
</evidence>
<dbReference type="SMART" id="SM01390">
    <property type="entry name" value="Ribosomal_S4"/>
    <property type="match status" value="1"/>
</dbReference>
<dbReference type="Pfam" id="PF00163">
    <property type="entry name" value="Ribosomal_S4"/>
    <property type="match status" value="1"/>
</dbReference>
<comment type="similarity">
    <text evidence="1">Belongs to the universal ribosomal protein uS4 family.</text>
</comment>
<dbReference type="PANTHER" id="PTHR11831">
    <property type="entry name" value="30S 40S RIBOSOMAL PROTEIN"/>
    <property type="match status" value="1"/>
</dbReference>
<evidence type="ECO:0000256" key="2">
    <source>
        <dbReference type="ARBA" id="ARBA00022730"/>
    </source>
</evidence>
<dbReference type="FunFam" id="3.10.290.10:FF:000001">
    <property type="entry name" value="30S ribosomal protein S4"/>
    <property type="match status" value="1"/>
</dbReference>
<dbReference type="InterPro" id="IPR022801">
    <property type="entry name" value="Ribosomal_uS4"/>
</dbReference>
<dbReference type="NCBIfam" id="NF003717">
    <property type="entry name" value="PRK05327.1"/>
    <property type="match status" value="1"/>
</dbReference>
<evidence type="ECO:0000256" key="4">
    <source>
        <dbReference type="ARBA" id="ARBA00022980"/>
    </source>
</evidence>
<evidence type="ECO:0000256" key="3">
    <source>
        <dbReference type="ARBA" id="ARBA00022884"/>
    </source>
</evidence>
<dbReference type="NCBIfam" id="TIGR01017">
    <property type="entry name" value="rpsD_bact"/>
    <property type="match status" value="1"/>
</dbReference>
<dbReference type="Pfam" id="PF01479">
    <property type="entry name" value="S4"/>
    <property type="match status" value="1"/>
</dbReference>
<dbReference type="GO" id="GO:0015935">
    <property type="term" value="C:small ribosomal subunit"/>
    <property type="evidence" value="ECO:0007669"/>
    <property type="project" value="InterPro"/>
</dbReference>
<dbReference type="InterPro" id="IPR018079">
    <property type="entry name" value="Ribosomal_uS4_CS"/>
</dbReference>
<comment type="caution">
    <text evidence="8">The sequence shown here is derived from an EMBL/GenBank/DDBJ whole genome shotgun (WGS) entry which is preliminary data.</text>
</comment>
<evidence type="ECO:0000256" key="1">
    <source>
        <dbReference type="ARBA" id="ARBA00007465"/>
    </source>
</evidence>
<keyword evidence="3" id="KW-0694">RNA-binding</keyword>
<dbReference type="GO" id="GO:0019843">
    <property type="term" value="F:rRNA binding"/>
    <property type="evidence" value="ECO:0007669"/>
    <property type="project" value="UniProtKB-KW"/>
</dbReference>
<gene>
    <name evidence="8" type="ORF">ASZ90_018387</name>
</gene>
<sequence length="209" mass="24292">MGRYTDSVCRQCRREGEKLFLKGDRCYSEKCAVERKPYPPGANSRKRRQKQSEYGLQLREKQKTRKIYGVLEKQFRNYFKKADRQQGITGTNLLILLERRLDNIVYRLGFASSRAEARQLVNHGHFTINGKKATIPSMMVRVGDVIQVKENSKEAVKFQEIKDQAAYKTPPEWLSVDAENLTGNVLAYPIREQIDTTVNEQLIIELYSR</sequence>
<dbReference type="Gene3D" id="3.10.290.10">
    <property type="entry name" value="RNA-binding S4 domain"/>
    <property type="match status" value="1"/>
</dbReference>
<dbReference type="PROSITE" id="PS50889">
    <property type="entry name" value="S4"/>
    <property type="match status" value="1"/>
</dbReference>
<dbReference type="SMART" id="SM00363">
    <property type="entry name" value="S4"/>
    <property type="match status" value="1"/>
</dbReference>
<dbReference type="FunFam" id="1.10.1050.10:FF:000001">
    <property type="entry name" value="30S ribosomal protein S4"/>
    <property type="match status" value="1"/>
</dbReference>
<dbReference type="GO" id="GO:0003735">
    <property type="term" value="F:structural constituent of ribosome"/>
    <property type="evidence" value="ECO:0007669"/>
    <property type="project" value="InterPro"/>
</dbReference>
<dbReference type="Gene3D" id="1.10.1050.10">
    <property type="entry name" value="Ribosomal Protein S4 Delta 41, Chain A, domain 1"/>
    <property type="match status" value="1"/>
</dbReference>
<dbReference type="InterPro" id="IPR005709">
    <property type="entry name" value="Ribosomal_uS4_bac-type"/>
</dbReference>
<dbReference type="InterPro" id="IPR001912">
    <property type="entry name" value="Ribosomal_uS4_N"/>
</dbReference>
<proteinExistence type="inferred from homology"/>
<reference evidence="8" key="1">
    <citation type="journal article" date="2015" name="Proc. Natl. Acad. Sci. U.S.A.">
        <title>Networks of energetic and metabolic interactions define dynamics in microbial communities.</title>
        <authorList>
            <person name="Embree M."/>
            <person name="Liu J.K."/>
            <person name="Al-Bassam M.M."/>
            <person name="Zengler K."/>
        </authorList>
    </citation>
    <scope>NUCLEOTIDE SEQUENCE</scope>
</reference>
<keyword evidence="5" id="KW-0687">Ribonucleoprotein</keyword>
<dbReference type="SUPFAM" id="SSF55174">
    <property type="entry name" value="Alpha-L RNA-binding motif"/>
    <property type="match status" value="1"/>
</dbReference>
<dbReference type="GO" id="GO:0006412">
    <property type="term" value="P:translation"/>
    <property type="evidence" value="ECO:0007669"/>
    <property type="project" value="InterPro"/>
</dbReference>
<evidence type="ECO:0000259" key="6">
    <source>
        <dbReference type="SMART" id="SM00363"/>
    </source>
</evidence>
<keyword evidence="4 8" id="KW-0689">Ribosomal protein</keyword>
<accession>A0A0W8E696</accession>
<feature type="domain" description="RNA-binding S4" evidence="6">
    <location>
        <begin position="99"/>
        <end position="161"/>
    </location>
</feature>
<dbReference type="PANTHER" id="PTHR11831:SF4">
    <property type="entry name" value="SMALL RIBOSOMAL SUBUNIT PROTEIN US4M"/>
    <property type="match status" value="1"/>
</dbReference>